<keyword evidence="1" id="KW-0507">mRNA processing</keyword>
<dbReference type="GO" id="GO:0003676">
    <property type="term" value="F:nucleic acid binding"/>
    <property type="evidence" value="ECO:0007669"/>
    <property type="project" value="InterPro"/>
</dbReference>
<feature type="region of interest" description="Disordered" evidence="3">
    <location>
        <begin position="241"/>
        <end position="260"/>
    </location>
</feature>
<feature type="compositionally biased region" description="Basic and acidic residues" evidence="3">
    <location>
        <begin position="577"/>
        <end position="589"/>
    </location>
</feature>
<evidence type="ECO:0000256" key="1">
    <source>
        <dbReference type="ARBA" id="ARBA00022664"/>
    </source>
</evidence>
<accession>A0AA38NYF4</accession>
<feature type="region of interest" description="Disordered" evidence="3">
    <location>
        <begin position="139"/>
        <end position="191"/>
    </location>
</feature>
<feature type="compositionally biased region" description="Polar residues" evidence="3">
    <location>
        <begin position="15"/>
        <end position="41"/>
    </location>
</feature>
<reference evidence="5" key="1">
    <citation type="submission" date="2022-08" db="EMBL/GenBank/DDBJ databases">
        <authorList>
            <consortium name="DOE Joint Genome Institute"/>
            <person name="Min B."/>
            <person name="Riley R."/>
            <person name="Sierra-Patev S."/>
            <person name="Naranjo-Ortiz M."/>
            <person name="Looney B."/>
            <person name="Konkel Z."/>
            <person name="Slot J.C."/>
            <person name="Sakamoto Y."/>
            <person name="Steenwyk J.L."/>
            <person name="Rokas A."/>
            <person name="Carro J."/>
            <person name="Camarero S."/>
            <person name="Ferreira P."/>
            <person name="Molpeceres G."/>
            <person name="Ruiz-Duenas F.J."/>
            <person name="Serrano A."/>
            <person name="Henrissat B."/>
            <person name="Drula E."/>
            <person name="Hughes K.W."/>
            <person name="Mata J.L."/>
            <person name="Ishikawa N.K."/>
            <person name="Vargas-Isla R."/>
            <person name="Ushijima S."/>
            <person name="Smith C.A."/>
            <person name="Ahrendt S."/>
            <person name="Andreopoulos W."/>
            <person name="He G."/>
            <person name="Labutti K."/>
            <person name="Lipzen A."/>
            <person name="Ng V."/>
            <person name="Sandor L."/>
            <person name="Barry K."/>
            <person name="Martinez A.T."/>
            <person name="Xiao Y."/>
            <person name="Gibbons J.G."/>
            <person name="Terashima K."/>
            <person name="Hibbett D.S."/>
            <person name="Grigoriev I.V."/>
        </authorList>
    </citation>
    <scope>NUCLEOTIDE SEQUENCE</scope>
    <source>
        <strain evidence="5">TFB9207</strain>
    </source>
</reference>
<evidence type="ECO:0000256" key="3">
    <source>
        <dbReference type="SAM" id="MobiDB-lite"/>
    </source>
</evidence>
<keyword evidence="6" id="KW-1185">Reference proteome</keyword>
<feature type="compositionally biased region" description="Basic and acidic residues" evidence="3">
    <location>
        <begin position="609"/>
        <end position="625"/>
    </location>
</feature>
<dbReference type="GO" id="GO:0006397">
    <property type="term" value="P:mRNA processing"/>
    <property type="evidence" value="ECO:0007669"/>
    <property type="project" value="UniProtKB-KW"/>
</dbReference>
<feature type="region of interest" description="Disordered" evidence="3">
    <location>
        <begin position="313"/>
        <end position="346"/>
    </location>
</feature>
<feature type="compositionally biased region" description="Basic residues" evidence="3">
    <location>
        <begin position="333"/>
        <end position="342"/>
    </location>
</feature>
<feature type="region of interest" description="Disordered" evidence="3">
    <location>
        <begin position="519"/>
        <end position="589"/>
    </location>
</feature>
<feature type="compositionally biased region" description="Basic residues" evidence="3">
    <location>
        <begin position="1"/>
        <end position="10"/>
    </location>
</feature>
<sequence length="930" mass="105193">MSGRQLRPRQGRLGATSSLNASSPTPRQVRGTNLVRSNSSPLPELTPEPQRSGISMPDDGVEETAPGGRVDRDDGSKMTIGSGGRETPVGNAPEVEAHLDETSVVTGESNKENVEPKEEDIHNENDFYDDDFELTARMSEANLNDESPTVAKQRRKARILEEVTEPQVGAGTSRTKGKGVDPHNWGAAGLDDVDLDDETQHQILESLRSVKQKKEAAKVEKPKSVSIDPEELSEFLKWREEVKQSRKAQPPTEPVQKVSKVPEMPVTEDRRLRDITEEVLKRDYSVEKELTNGAASRMAETNRIHKLLDYLKKDDEPSDSPSGDTESSDVDKKSKKRRRMRIKPIEPAKYNGERDEQKFHRFAKASALYVKDGRVPVHREVNIISNFLEGHAYTFYHSLCGDDPEEWTLYSFFTAMYNYLFPVNYRMEQRRRLLTLNQKGRKVREHVRVFEELCSSVGIRDERQKVGFLWESFYPSIIAELYRKDLDPETSSLNEVISWAERIELIEDLNKRRAYSNRFGNGNSTTSSPAQANSLTPKVSSSSGPELKSSSSSYEQKRSANGNGQKSSPKSQNSNGKGKEASRKMLSDQAKAEYRAAGKCFECGETTHKARDCPKKTGVKGDPKKPNNPPGLSTHNLEFALPEAKKTVSAFEFTVNKIDWFTDVENTYFSDESSGSSSDFSSDEELPELYMCSSESESEYDEDIDSENDVSYSEFDEEPPVRQSWSKNPVDGHKAILAFLRHGWYNAIEEIRHAPGFPSLFRSELPKVDVHRREYNDVISVRAQNLLHAGAPYPGEIRSKEIVDPERFIVHCILMLQNINGFLILDVAYDDREYTLSASTMEDPDFRLVEWYAKKNFSKADVPDNSRWALSRPMGDAFKIHIELSLNIPMRDFPGDLLAVHISTERYGWVLPLKSRCVTCVIVVLIFRDG</sequence>
<protein>
    <recommendedName>
        <fullName evidence="4">CCHC-type domain-containing protein</fullName>
    </recommendedName>
</protein>
<gene>
    <name evidence="5" type="ORF">F5878DRAFT_702547</name>
</gene>
<dbReference type="Proteomes" id="UP001163846">
    <property type="component" value="Unassembled WGS sequence"/>
</dbReference>
<dbReference type="SUPFAM" id="SSF57756">
    <property type="entry name" value="Retrovirus zinc finger-like domains"/>
    <property type="match status" value="1"/>
</dbReference>
<proteinExistence type="predicted"/>
<dbReference type="GO" id="GO:0008270">
    <property type="term" value="F:zinc ion binding"/>
    <property type="evidence" value="ECO:0007669"/>
    <property type="project" value="UniProtKB-KW"/>
</dbReference>
<feature type="region of interest" description="Disordered" evidence="3">
    <location>
        <begin position="609"/>
        <end position="634"/>
    </location>
</feature>
<evidence type="ECO:0000256" key="2">
    <source>
        <dbReference type="PROSITE-ProRule" id="PRU00047"/>
    </source>
</evidence>
<comment type="caution">
    <text evidence="5">The sequence shown here is derived from an EMBL/GenBank/DDBJ whole genome shotgun (WGS) entry which is preliminary data.</text>
</comment>
<feature type="compositionally biased region" description="Polar residues" evidence="3">
    <location>
        <begin position="559"/>
        <end position="576"/>
    </location>
</feature>
<feature type="compositionally biased region" description="Polar residues" evidence="3">
    <location>
        <begin position="519"/>
        <end position="539"/>
    </location>
</feature>
<dbReference type="InterPro" id="IPR036875">
    <property type="entry name" value="Znf_CCHC_sf"/>
</dbReference>
<dbReference type="SMART" id="SM00343">
    <property type="entry name" value="ZnF_C2HC"/>
    <property type="match status" value="1"/>
</dbReference>
<name>A0AA38NYF4_9AGAR</name>
<evidence type="ECO:0000313" key="6">
    <source>
        <dbReference type="Proteomes" id="UP001163846"/>
    </source>
</evidence>
<organism evidence="5 6">
    <name type="scientific">Lentinula raphanica</name>
    <dbReference type="NCBI Taxonomy" id="153919"/>
    <lineage>
        <taxon>Eukaryota</taxon>
        <taxon>Fungi</taxon>
        <taxon>Dikarya</taxon>
        <taxon>Basidiomycota</taxon>
        <taxon>Agaricomycotina</taxon>
        <taxon>Agaricomycetes</taxon>
        <taxon>Agaricomycetidae</taxon>
        <taxon>Agaricales</taxon>
        <taxon>Marasmiineae</taxon>
        <taxon>Omphalotaceae</taxon>
        <taxon>Lentinula</taxon>
    </lineage>
</organism>
<dbReference type="EMBL" id="MU806857">
    <property type="protein sequence ID" value="KAJ3832768.1"/>
    <property type="molecule type" value="Genomic_DNA"/>
</dbReference>
<dbReference type="AlphaFoldDB" id="A0AA38NYF4"/>
<evidence type="ECO:0000259" key="4">
    <source>
        <dbReference type="PROSITE" id="PS50158"/>
    </source>
</evidence>
<evidence type="ECO:0000313" key="5">
    <source>
        <dbReference type="EMBL" id="KAJ3832768.1"/>
    </source>
</evidence>
<feature type="compositionally biased region" description="Low complexity" evidence="3">
    <location>
        <begin position="540"/>
        <end position="553"/>
    </location>
</feature>
<keyword evidence="2" id="KW-0862">Zinc</keyword>
<feature type="compositionally biased region" description="Basic and acidic residues" evidence="3">
    <location>
        <begin position="109"/>
        <end position="125"/>
    </location>
</feature>
<feature type="domain" description="CCHC-type" evidence="4">
    <location>
        <begin position="599"/>
        <end position="615"/>
    </location>
</feature>
<dbReference type="PROSITE" id="PS50158">
    <property type="entry name" value="ZF_CCHC"/>
    <property type="match status" value="1"/>
</dbReference>
<dbReference type="Gene3D" id="4.10.60.10">
    <property type="entry name" value="Zinc finger, CCHC-type"/>
    <property type="match status" value="1"/>
</dbReference>
<keyword evidence="2" id="KW-0479">Metal-binding</keyword>
<feature type="region of interest" description="Disordered" evidence="3">
    <location>
        <begin position="1"/>
        <end position="126"/>
    </location>
</feature>
<keyword evidence="2" id="KW-0863">Zinc-finger</keyword>
<dbReference type="InterPro" id="IPR001878">
    <property type="entry name" value="Znf_CCHC"/>
</dbReference>